<reference evidence="2 3" key="1">
    <citation type="submission" date="2020-03" db="EMBL/GenBank/DDBJ databases">
        <title>Sequencing the genomes of 1000 actinobacteria strains.</title>
        <authorList>
            <person name="Klenk H.-P."/>
        </authorList>
    </citation>
    <scope>NUCLEOTIDE SEQUENCE [LARGE SCALE GENOMIC DNA]</scope>
    <source>
        <strain evidence="2 3">DSM 16403</strain>
    </source>
</reference>
<feature type="domain" description="Mycothiol-dependent maleylpyruvate isomerase metal-binding" evidence="1">
    <location>
        <begin position="15"/>
        <end position="156"/>
    </location>
</feature>
<name>A0A846RTR8_9MICC</name>
<proteinExistence type="predicted"/>
<evidence type="ECO:0000259" key="1">
    <source>
        <dbReference type="Pfam" id="PF11716"/>
    </source>
</evidence>
<dbReference type="GO" id="GO:0046872">
    <property type="term" value="F:metal ion binding"/>
    <property type="evidence" value="ECO:0007669"/>
    <property type="project" value="InterPro"/>
</dbReference>
<comment type="caution">
    <text evidence="2">The sequence shown here is derived from an EMBL/GenBank/DDBJ whole genome shotgun (WGS) entry which is preliminary data.</text>
</comment>
<evidence type="ECO:0000313" key="2">
    <source>
        <dbReference type="EMBL" id="NJC23922.1"/>
    </source>
</evidence>
<dbReference type="InterPro" id="IPR024344">
    <property type="entry name" value="MDMPI_metal-binding"/>
</dbReference>
<dbReference type="InterPro" id="IPR018247">
    <property type="entry name" value="EF_Hand_1_Ca_BS"/>
</dbReference>
<gene>
    <name evidence="2" type="ORF">BJ994_002998</name>
</gene>
<protein>
    <submittedName>
        <fullName evidence="2">Uncharacterized protein (TIGR03083 family)</fullName>
    </submittedName>
</protein>
<dbReference type="SUPFAM" id="SSF109854">
    <property type="entry name" value="DinB/YfiT-like putative metalloenzymes"/>
    <property type="match status" value="1"/>
</dbReference>
<dbReference type="EMBL" id="JAATJL010000001">
    <property type="protein sequence ID" value="NJC23922.1"/>
    <property type="molecule type" value="Genomic_DNA"/>
</dbReference>
<organism evidence="2 3">
    <name type="scientific">Arthrobacter pigmenti</name>
    <dbReference type="NCBI Taxonomy" id="271432"/>
    <lineage>
        <taxon>Bacteria</taxon>
        <taxon>Bacillati</taxon>
        <taxon>Actinomycetota</taxon>
        <taxon>Actinomycetes</taxon>
        <taxon>Micrococcales</taxon>
        <taxon>Micrococcaceae</taxon>
        <taxon>Arthrobacter</taxon>
    </lineage>
</organism>
<sequence length="272" mass="30727">MQLRDLEPRDVRPQLTQERRELLELLSELTADEWLLPTAAAEWNVKAVVLHLLDDDLGWLSRLRDGDTSGQLEVEEYRTFVDALDAKNQRWISGAWGLSPRVIIDLLKFSGEEMDRWWATLDLTAEGGVIWAGDSVPEWFDIAQDLTERWVHQMQIREAVGKVGDYAERYLPLVLETFVWALPHQFRRPAPVGSRINVDLGLVHSWHLERVHESGRWELNAGPVVEPAASFAVASDTAWRLLTGAKYDDGAVTISGDTRLAAGLLGMRGIIV</sequence>
<dbReference type="AlphaFoldDB" id="A0A846RTR8"/>
<dbReference type="Gene3D" id="1.20.120.450">
    <property type="entry name" value="dinb family like domain"/>
    <property type="match status" value="1"/>
</dbReference>
<dbReference type="RefSeq" id="WP_167995236.1">
    <property type="nucleotide sequence ID" value="NZ_JAATJL010000001.1"/>
</dbReference>
<dbReference type="InterPro" id="IPR034660">
    <property type="entry name" value="DinB/YfiT-like"/>
</dbReference>
<accession>A0A846RTR8</accession>
<dbReference type="Proteomes" id="UP000547458">
    <property type="component" value="Unassembled WGS sequence"/>
</dbReference>
<keyword evidence="3" id="KW-1185">Reference proteome</keyword>
<dbReference type="Pfam" id="PF11716">
    <property type="entry name" value="MDMPI_N"/>
    <property type="match status" value="1"/>
</dbReference>
<evidence type="ECO:0000313" key="3">
    <source>
        <dbReference type="Proteomes" id="UP000547458"/>
    </source>
</evidence>
<dbReference type="PROSITE" id="PS00018">
    <property type="entry name" value="EF_HAND_1"/>
    <property type="match status" value="1"/>
</dbReference>